<feature type="transmembrane region" description="Helical" evidence="9">
    <location>
        <begin position="358"/>
        <end position="380"/>
    </location>
</feature>
<evidence type="ECO:0000256" key="1">
    <source>
        <dbReference type="ARBA" id="ARBA00004127"/>
    </source>
</evidence>
<dbReference type="InterPro" id="IPR011527">
    <property type="entry name" value="ABC1_TM_dom"/>
</dbReference>
<evidence type="ECO:0000256" key="3">
    <source>
        <dbReference type="ARBA" id="ARBA00022692"/>
    </source>
</evidence>
<reference evidence="11 12" key="1">
    <citation type="journal article" date="2019" name="Appl. Microbiol. Biotechnol.">
        <title>Genome sequence of Isaria javanica and comparative genome analysis insights into family S53 peptidase evolution in fungal entomopathogens.</title>
        <authorList>
            <person name="Lin R."/>
            <person name="Zhang X."/>
            <person name="Xin B."/>
            <person name="Zou M."/>
            <person name="Gao Y."/>
            <person name="Qin F."/>
            <person name="Hu Q."/>
            <person name="Xie B."/>
            <person name="Cheng X."/>
        </authorList>
    </citation>
    <scope>NUCLEOTIDE SEQUENCE [LARGE SCALE GENOMIC DNA]</scope>
    <source>
        <strain evidence="11 12">IJ1G</strain>
    </source>
</reference>
<feature type="transmembrane region" description="Helical" evidence="9">
    <location>
        <begin position="6"/>
        <end position="22"/>
    </location>
</feature>
<keyword evidence="2" id="KW-0813">Transport</keyword>
<evidence type="ECO:0000259" key="10">
    <source>
        <dbReference type="PROSITE" id="PS50929"/>
    </source>
</evidence>
<sequence length="398" mass="44428">MLLIVPGGIIALMIPFYLRTALRSSQHVRSGRLLWAKLGVGLILAVIQSSCLAVWHNASLFGSYYSLAASACSLLASVGILVILYICHTYPFQPSSFLSVLLSLTIVFDINTARSLYRRNGLENIYALQSCVIMLKFAMVILEEVPKRTLLRVERSHISVSPEDIAGFWNRATFTWLIPLLKIGFVKELSLRDLPEIGKQLDCVRYLDDFFLRWENSSLALARVLVQTLFGQLAKVIVPRLAFVLLRSSQPFLLLLIVQGVKAGGVNRDISWALILCTACVFAGITVQTPVSRALQAHYHFRVVTIVRGILITAIYEKMQKLDHEDLSNAAAVTLMTTDTTGVENVISLTYQVWSFPLQVGLGIWSLHTFVGPASFLMLLPGCCNYPREYLTRISIIY</sequence>
<dbReference type="Gene3D" id="1.20.1560.10">
    <property type="entry name" value="ABC transporter type 1, transmembrane domain"/>
    <property type="match status" value="1"/>
</dbReference>
<keyword evidence="8 9" id="KW-0472">Membrane</keyword>
<evidence type="ECO:0000256" key="2">
    <source>
        <dbReference type="ARBA" id="ARBA00022448"/>
    </source>
</evidence>
<evidence type="ECO:0000256" key="6">
    <source>
        <dbReference type="ARBA" id="ARBA00022840"/>
    </source>
</evidence>
<keyword evidence="4" id="KW-0677">Repeat</keyword>
<evidence type="ECO:0000313" key="12">
    <source>
        <dbReference type="Proteomes" id="UP000315783"/>
    </source>
</evidence>
<comment type="caution">
    <text evidence="11">The sequence shown here is derived from an EMBL/GenBank/DDBJ whole genome shotgun (WGS) entry which is preliminary data.</text>
</comment>
<name>A0A545V911_9HYPO</name>
<accession>A0A545V911</accession>
<keyword evidence="7 9" id="KW-1133">Transmembrane helix</keyword>
<feature type="transmembrane region" description="Helical" evidence="9">
    <location>
        <begin position="67"/>
        <end position="87"/>
    </location>
</feature>
<dbReference type="Proteomes" id="UP000315783">
    <property type="component" value="Unassembled WGS sequence"/>
</dbReference>
<dbReference type="PANTHER" id="PTHR24223">
    <property type="entry name" value="ATP-BINDING CASSETTE SUB-FAMILY C"/>
    <property type="match status" value="1"/>
</dbReference>
<dbReference type="SUPFAM" id="SSF90123">
    <property type="entry name" value="ABC transporter transmembrane region"/>
    <property type="match status" value="1"/>
</dbReference>
<dbReference type="PROSITE" id="PS50929">
    <property type="entry name" value="ABC_TM1F"/>
    <property type="match status" value="1"/>
</dbReference>
<dbReference type="InterPro" id="IPR050173">
    <property type="entry name" value="ABC_transporter_C-like"/>
</dbReference>
<feature type="transmembrane region" description="Helical" evidence="9">
    <location>
        <begin position="34"/>
        <end position="55"/>
    </location>
</feature>
<comment type="subcellular location">
    <subcellularLocation>
        <location evidence="1">Endomembrane system</location>
        <topology evidence="1">Multi-pass membrane protein</topology>
    </subcellularLocation>
</comment>
<dbReference type="GO" id="GO:0016020">
    <property type="term" value="C:membrane"/>
    <property type="evidence" value="ECO:0007669"/>
    <property type="project" value="InterPro"/>
</dbReference>
<gene>
    <name evidence="11" type="ORF">IF1G_03946</name>
</gene>
<dbReference type="EMBL" id="SPUK01000004">
    <property type="protein sequence ID" value="TQV98203.1"/>
    <property type="molecule type" value="Genomic_DNA"/>
</dbReference>
<feature type="domain" description="ABC transmembrane type-1" evidence="10">
    <location>
        <begin position="241"/>
        <end position="381"/>
    </location>
</feature>
<dbReference type="GO" id="GO:0005524">
    <property type="term" value="F:ATP binding"/>
    <property type="evidence" value="ECO:0007669"/>
    <property type="project" value="UniProtKB-KW"/>
</dbReference>
<evidence type="ECO:0000313" key="11">
    <source>
        <dbReference type="EMBL" id="TQV98203.1"/>
    </source>
</evidence>
<proteinExistence type="predicted"/>
<evidence type="ECO:0000256" key="4">
    <source>
        <dbReference type="ARBA" id="ARBA00022737"/>
    </source>
</evidence>
<evidence type="ECO:0000256" key="8">
    <source>
        <dbReference type="ARBA" id="ARBA00023136"/>
    </source>
</evidence>
<keyword evidence="5" id="KW-0547">Nucleotide-binding</keyword>
<protein>
    <submittedName>
        <fullName evidence="11">ABC bile acid transporter</fullName>
    </submittedName>
</protein>
<dbReference type="GO" id="GO:0140359">
    <property type="term" value="F:ABC-type transporter activity"/>
    <property type="evidence" value="ECO:0007669"/>
    <property type="project" value="InterPro"/>
</dbReference>
<dbReference type="AlphaFoldDB" id="A0A545V911"/>
<evidence type="ECO:0000256" key="7">
    <source>
        <dbReference type="ARBA" id="ARBA00022989"/>
    </source>
</evidence>
<organism evidence="11 12">
    <name type="scientific">Cordyceps javanica</name>
    <dbReference type="NCBI Taxonomy" id="43265"/>
    <lineage>
        <taxon>Eukaryota</taxon>
        <taxon>Fungi</taxon>
        <taxon>Dikarya</taxon>
        <taxon>Ascomycota</taxon>
        <taxon>Pezizomycotina</taxon>
        <taxon>Sordariomycetes</taxon>
        <taxon>Hypocreomycetidae</taxon>
        <taxon>Hypocreales</taxon>
        <taxon>Cordycipitaceae</taxon>
        <taxon>Cordyceps</taxon>
    </lineage>
</organism>
<keyword evidence="12" id="KW-1185">Reference proteome</keyword>
<dbReference type="STRING" id="43265.A0A545V911"/>
<keyword evidence="3 9" id="KW-0812">Transmembrane</keyword>
<dbReference type="GO" id="GO:0012505">
    <property type="term" value="C:endomembrane system"/>
    <property type="evidence" value="ECO:0007669"/>
    <property type="project" value="UniProtKB-SubCell"/>
</dbReference>
<feature type="transmembrane region" description="Helical" evidence="9">
    <location>
        <begin position="270"/>
        <end position="287"/>
    </location>
</feature>
<evidence type="ECO:0000256" key="5">
    <source>
        <dbReference type="ARBA" id="ARBA00022741"/>
    </source>
</evidence>
<keyword evidence="6" id="KW-0067">ATP-binding</keyword>
<dbReference type="InterPro" id="IPR036640">
    <property type="entry name" value="ABC1_TM_sf"/>
</dbReference>
<dbReference type="PANTHER" id="PTHR24223:SF443">
    <property type="entry name" value="MULTIDRUG-RESISTANCE LIKE PROTEIN 1, ISOFORM I"/>
    <property type="match status" value="1"/>
</dbReference>
<evidence type="ECO:0000256" key="9">
    <source>
        <dbReference type="SAM" id="Phobius"/>
    </source>
</evidence>